<dbReference type="AlphaFoldDB" id="A0A1I7WA04"/>
<evidence type="ECO:0000313" key="2">
    <source>
        <dbReference type="WBParaSite" id="Hba_01486"/>
    </source>
</evidence>
<protein>
    <submittedName>
        <fullName evidence="2">Uncharacterized protein</fullName>
    </submittedName>
</protein>
<accession>A0A1I7WA04</accession>
<proteinExistence type="predicted"/>
<dbReference type="WBParaSite" id="Hba_01486">
    <property type="protein sequence ID" value="Hba_01486"/>
    <property type="gene ID" value="Hba_01486"/>
</dbReference>
<evidence type="ECO:0000313" key="1">
    <source>
        <dbReference type="Proteomes" id="UP000095283"/>
    </source>
</evidence>
<sequence length="77" mass="9106">MRYKEYILDNKNTYNYSMSIGSELSTPASPLDSAPRCPYIDKTQGRREIYMTARFCDRQLMMSECVRFQFLVTSAEW</sequence>
<organism evidence="1 2">
    <name type="scientific">Heterorhabditis bacteriophora</name>
    <name type="common">Entomopathogenic nematode worm</name>
    <dbReference type="NCBI Taxonomy" id="37862"/>
    <lineage>
        <taxon>Eukaryota</taxon>
        <taxon>Metazoa</taxon>
        <taxon>Ecdysozoa</taxon>
        <taxon>Nematoda</taxon>
        <taxon>Chromadorea</taxon>
        <taxon>Rhabditida</taxon>
        <taxon>Rhabditina</taxon>
        <taxon>Rhabditomorpha</taxon>
        <taxon>Strongyloidea</taxon>
        <taxon>Heterorhabditidae</taxon>
        <taxon>Heterorhabditis</taxon>
    </lineage>
</organism>
<name>A0A1I7WA04_HETBA</name>
<reference evidence="2" key="1">
    <citation type="submission" date="2016-11" db="UniProtKB">
        <authorList>
            <consortium name="WormBaseParasite"/>
        </authorList>
    </citation>
    <scope>IDENTIFICATION</scope>
</reference>
<keyword evidence="1" id="KW-1185">Reference proteome</keyword>
<dbReference type="Proteomes" id="UP000095283">
    <property type="component" value="Unplaced"/>
</dbReference>